<proteinExistence type="predicted"/>
<dbReference type="EMBL" id="LAZR01032632">
    <property type="protein sequence ID" value="KKL50350.1"/>
    <property type="molecule type" value="Genomic_DNA"/>
</dbReference>
<keyword evidence="1" id="KW-1133">Transmembrane helix</keyword>
<evidence type="ECO:0000313" key="2">
    <source>
        <dbReference type="EMBL" id="KKL50350.1"/>
    </source>
</evidence>
<name>A0A0F9EZD6_9ZZZZ</name>
<reference evidence="2" key="1">
    <citation type="journal article" date="2015" name="Nature">
        <title>Complex archaea that bridge the gap between prokaryotes and eukaryotes.</title>
        <authorList>
            <person name="Spang A."/>
            <person name="Saw J.H."/>
            <person name="Jorgensen S.L."/>
            <person name="Zaremba-Niedzwiedzka K."/>
            <person name="Martijn J."/>
            <person name="Lind A.E."/>
            <person name="van Eijk R."/>
            <person name="Schleper C."/>
            <person name="Guy L."/>
            <person name="Ettema T.J."/>
        </authorList>
    </citation>
    <scope>NUCLEOTIDE SEQUENCE</scope>
</reference>
<feature type="transmembrane region" description="Helical" evidence="1">
    <location>
        <begin position="12"/>
        <end position="36"/>
    </location>
</feature>
<protein>
    <submittedName>
        <fullName evidence="2">Uncharacterized protein</fullName>
    </submittedName>
</protein>
<evidence type="ECO:0000256" key="1">
    <source>
        <dbReference type="SAM" id="Phobius"/>
    </source>
</evidence>
<dbReference type="AlphaFoldDB" id="A0A0F9EZD6"/>
<keyword evidence="1" id="KW-0472">Membrane</keyword>
<organism evidence="2">
    <name type="scientific">marine sediment metagenome</name>
    <dbReference type="NCBI Taxonomy" id="412755"/>
    <lineage>
        <taxon>unclassified sequences</taxon>
        <taxon>metagenomes</taxon>
        <taxon>ecological metagenomes</taxon>
    </lineage>
</organism>
<comment type="caution">
    <text evidence="2">The sequence shown here is derived from an EMBL/GenBank/DDBJ whole genome shotgun (WGS) entry which is preliminary data.</text>
</comment>
<gene>
    <name evidence="2" type="ORF">LCGC14_2306360</name>
</gene>
<keyword evidence="1" id="KW-0812">Transmembrane</keyword>
<sequence length="103" mass="11692">MSWFDRLGKSAQGVVAVATIIFITVVAATASIRFIAIPSELEAMDVLHTERMDYIEMRQESYEETTTEQLTQILRSVESLDLRLCLEQADRDQTDPRLCAEIP</sequence>
<accession>A0A0F9EZD6</accession>